<evidence type="ECO:0000256" key="1">
    <source>
        <dbReference type="SAM" id="MobiDB-lite"/>
    </source>
</evidence>
<proteinExistence type="predicted"/>
<name>A0ABS9L5E8_9MICC</name>
<protein>
    <submittedName>
        <fullName evidence="3">Uncharacterized protein</fullName>
    </submittedName>
</protein>
<evidence type="ECO:0000313" key="4">
    <source>
        <dbReference type="Proteomes" id="UP001165368"/>
    </source>
</evidence>
<keyword evidence="4" id="KW-1185">Reference proteome</keyword>
<dbReference type="Proteomes" id="UP001165368">
    <property type="component" value="Unassembled WGS sequence"/>
</dbReference>
<accession>A0ABS9L5E8</accession>
<feature type="region of interest" description="Disordered" evidence="1">
    <location>
        <begin position="59"/>
        <end position="88"/>
    </location>
</feature>
<feature type="transmembrane region" description="Helical" evidence="2">
    <location>
        <begin position="6"/>
        <end position="25"/>
    </location>
</feature>
<evidence type="ECO:0000256" key="2">
    <source>
        <dbReference type="SAM" id="Phobius"/>
    </source>
</evidence>
<reference evidence="3" key="1">
    <citation type="submission" date="2022-01" db="EMBL/GenBank/DDBJ databases">
        <authorList>
            <person name="Jo J.-H."/>
            <person name="Im W.-T."/>
        </authorList>
    </citation>
    <scope>NUCLEOTIDE SEQUENCE</scope>
    <source>
        <strain evidence="3">I2-34</strain>
    </source>
</reference>
<organism evidence="3 4">
    <name type="scientific">Arthrobacter hankyongi</name>
    <dbReference type="NCBI Taxonomy" id="2904801"/>
    <lineage>
        <taxon>Bacteria</taxon>
        <taxon>Bacillati</taxon>
        <taxon>Actinomycetota</taxon>
        <taxon>Actinomycetes</taxon>
        <taxon>Micrococcales</taxon>
        <taxon>Micrococcaceae</taxon>
        <taxon>Arthrobacter</taxon>
    </lineage>
</organism>
<keyword evidence="2" id="KW-1133">Transmembrane helix</keyword>
<comment type="caution">
    <text evidence="3">The sequence shown here is derived from an EMBL/GenBank/DDBJ whole genome shotgun (WGS) entry which is preliminary data.</text>
</comment>
<dbReference type="RefSeq" id="WP_237819159.1">
    <property type="nucleotide sequence ID" value="NZ_JAKLTQ010000003.1"/>
</dbReference>
<keyword evidence="2" id="KW-0812">Transmembrane</keyword>
<evidence type="ECO:0000313" key="3">
    <source>
        <dbReference type="EMBL" id="MCG2621697.1"/>
    </source>
</evidence>
<keyword evidence="2" id="KW-0472">Membrane</keyword>
<sequence length="88" mass="9044">MDFIGLGIGIIAVLAVIGLTVWIALRPGTLKPGATGAAGAFGAVEEVFAPARYEARLEIERQQQAPAPAPLPGDTGPDEAPGPEQRRA</sequence>
<gene>
    <name evidence="3" type="ORF">LVY72_07175</name>
</gene>
<dbReference type="EMBL" id="JAKLTQ010000003">
    <property type="protein sequence ID" value="MCG2621697.1"/>
    <property type="molecule type" value="Genomic_DNA"/>
</dbReference>